<sequence>MCRINSITQAKQWIAYADLELGHGHFPEVEQIFSRCLRSSVSVELWAFYLNYIRRVNPVEGDKAAASRAIIISAYDFSLNHIGIDRESGQIWLDYINIVKAGEAAGTWQEQQKMDSLRKLYQRAVCIPLDNIEQIWKEYDGFEHQMSKMTAKKFLADKSSQYMTARAALKEMKTLTDPLLRPRVPVKPNWKRVNDHKQLAQWKTYLAWEEKNPLEISDKNLLNTRIQYAYRQAIMHMRFYPEIWYLAASHLHKNEKADEALTVLQAGLKANPTRSEDDFIVLTYAIVEAQENLKNYEACYEAFNSLIQYYHSEIDEINKTIEKEIAHGIPIIESKTATTLPDGEADQELTEEEKQCIKEEEQLRANITALYKPKIDEFREAAASVWITELRFARRTEGIKPARAVFTRARKAPYITSHVFEASAMMEYHWNKEPAVATKVFDLGLKTFSEDVNYVLHYLHFLITLNDDSNARALFEKTVSKIPPELARPLWRRWAAYEFIYGDKAASEKLNSRIAEIFPDWGVVERLSDRHAYADLGDVLGRELGTAIDPIPLRNRSPSPVPAHLGGFVAKRAGGGGPDVGHHPPGIPSGPASYRNRQQQHHQRERSFSPDFRGKRPRGVRPSISPDRRNGPAPTGVPTAPSGNEPNAPNKRWRDNYENHPKRNRFSSPPSRSGDTPPPAQNPYAWFPEGLRYFLSILPLATSFEGPRLDTNTVIQVLSEATIPMSSSGGGAGNNNGGSSDRGGVPVGPSGRGGGEGYHGNHVPDGWGPNRGASGAGSSRGNHNSSRRGRRK</sequence>
<protein>
    <recommendedName>
        <fullName evidence="3">mRNA 3'-end-processing protein RNA14</fullName>
    </recommendedName>
</protein>
<dbReference type="GO" id="GO:0003729">
    <property type="term" value="F:mRNA binding"/>
    <property type="evidence" value="ECO:0007669"/>
    <property type="project" value="TreeGrafter"/>
</dbReference>
<evidence type="ECO:0000313" key="7">
    <source>
        <dbReference type="Proteomes" id="UP000037035"/>
    </source>
</evidence>
<comment type="function">
    <text evidence="3">Component of the cleavage factor IA (CFIA) complex, which is involved in the endonucleolytic cleavage during polyadenylation-dependent pre-mRNA 3'-end formation.</text>
</comment>
<dbReference type="Gene3D" id="1.25.40.1040">
    <property type="match status" value="1"/>
</dbReference>
<dbReference type="OrthoDB" id="26282at2759"/>
<comment type="caution">
    <text evidence="6">The sequence shown here is derived from an EMBL/GenBank/DDBJ whole genome shotgun (WGS) entry which is preliminary data.</text>
</comment>
<dbReference type="SUPFAM" id="SSF48452">
    <property type="entry name" value="TPR-like"/>
    <property type="match status" value="2"/>
</dbReference>
<keyword evidence="3" id="KW-0963">Cytoplasm</keyword>
<dbReference type="PANTHER" id="PTHR19980:SF0">
    <property type="entry name" value="CLEAVAGE STIMULATION FACTOR SUBUNIT 3"/>
    <property type="match status" value="1"/>
</dbReference>
<dbReference type="Pfam" id="PF05843">
    <property type="entry name" value="Suf"/>
    <property type="match status" value="1"/>
</dbReference>
<reference evidence="6 7" key="1">
    <citation type="submission" date="2015-08" db="EMBL/GenBank/DDBJ databases">
        <title>Next Generation Sequencing and Analysis of the Genome of Puccinia sorghi L Schw, the Causal Agent of Maize Common Rust.</title>
        <authorList>
            <person name="Rochi L."/>
            <person name="Burguener G."/>
            <person name="Darino M."/>
            <person name="Turjanski A."/>
            <person name="Kreff E."/>
            <person name="Dieguez M.J."/>
            <person name="Sacco F."/>
        </authorList>
    </citation>
    <scope>NUCLEOTIDE SEQUENCE [LARGE SCALE GENOMIC DNA]</scope>
    <source>
        <strain evidence="6 7">RO10H11247</strain>
    </source>
</reference>
<dbReference type="GO" id="GO:0180010">
    <property type="term" value="P:co-transcriptional mRNA 3'-end processing, cleavage and polyadenylation pathway"/>
    <property type="evidence" value="ECO:0007669"/>
    <property type="project" value="UniProtKB-UniRule"/>
</dbReference>
<feature type="region of interest" description="Disordered" evidence="4">
    <location>
        <begin position="724"/>
        <end position="792"/>
    </location>
</feature>
<evidence type="ECO:0000313" key="6">
    <source>
        <dbReference type="EMBL" id="KNZ55868.1"/>
    </source>
</evidence>
<feature type="compositionally biased region" description="Basic and acidic residues" evidence="4">
    <location>
        <begin position="605"/>
        <end position="614"/>
    </location>
</feature>
<dbReference type="InterPro" id="IPR045243">
    <property type="entry name" value="Rna14-like"/>
</dbReference>
<accession>A0A0L6V549</accession>
<dbReference type="PANTHER" id="PTHR19980">
    <property type="entry name" value="RNA CLEAVAGE STIMULATION FACTOR"/>
    <property type="match status" value="1"/>
</dbReference>
<feature type="compositionally biased region" description="Low complexity" evidence="4">
    <location>
        <begin position="770"/>
        <end position="784"/>
    </location>
</feature>
<keyword evidence="1" id="KW-0677">Repeat</keyword>
<evidence type="ECO:0000259" key="5">
    <source>
        <dbReference type="Pfam" id="PF05843"/>
    </source>
</evidence>
<feature type="domain" description="Suppressor of forked" evidence="5">
    <location>
        <begin position="8"/>
        <end position="539"/>
    </location>
</feature>
<proteinExistence type="predicted"/>
<dbReference type="VEuPathDB" id="FungiDB:VP01_255g7"/>
<dbReference type="EMBL" id="LAVV01007457">
    <property type="protein sequence ID" value="KNZ55868.1"/>
    <property type="molecule type" value="Genomic_DNA"/>
</dbReference>
<feature type="compositionally biased region" description="Basic and acidic residues" evidence="4">
    <location>
        <begin position="652"/>
        <end position="661"/>
    </location>
</feature>
<keyword evidence="2 3" id="KW-0539">Nucleus</keyword>
<gene>
    <name evidence="6" type="ORF">VP01_255g7</name>
</gene>
<name>A0A0L6V549_9BASI</name>
<evidence type="ECO:0000256" key="4">
    <source>
        <dbReference type="SAM" id="MobiDB-lite"/>
    </source>
</evidence>
<dbReference type="SMART" id="SM00386">
    <property type="entry name" value="HAT"/>
    <property type="match status" value="6"/>
</dbReference>
<dbReference type="AlphaFoldDB" id="A0A0L6V549"/>
<evidence type="ECO:0000256" key="1">
    <source>
        <dbReference type="ARBA" id="ARBA00022737"/>
    </source>
</evidence>
<feature type="region of interest" description="Disordered" evidence="4">
    <location>
        <begin position="551"/>
        <end position="683"/>
    </location>
</feature>
<organism evidence="6 7">
    <name type="scientific">Puccinia sorghi</name>
    <dbReference type="NCBI Taxonomy" id="27349"/>
    <lineage>
        <taxon>Eukaryota</taxon>
        <taxon>Fungi</taxon>
        <taxon>Dikarya</taxon>
        <taxon>Basidiomycota</taxon>
        <taxon>Pucciniomycotina</taxon>
        <taxon>Pucciniomycetes</taxon>
        <taxon>Pucciniales</taxon>
        <taxon>Pucciniaceae</taxon>
        <taxon>Puccinia</taxon>
    </lineage>
</organism>
<dbReference type="STRING" id="27349.A0A0L6V549"/>
<dbReference type="Proteomes" id="UP000037035">
    <property type="component" value="Unassembled WGS sequence"/>
</dbReference>
<feature type="compositionally biased region" description="Low complexity" evidence="4">
    <location>
        <begin position="737"/>
        <end position="749"/>
    </location>
</feature>
<keyword evidence="3" id="KW-0507">mRNA processing</keyword>
<dbReference type="GO" id="GO:0005737">
    <property type="term" value="C:cytoplasm"/>
    <property type="evidence" value="ECO:0007669"/>
    <property type="project" value="UniProtKB-SubCell"/>
</dbReference>
<dbReference type="InterPro" id="IPR008847">
    <property type="entry name" value="Suf"/>
</dbReference>
<evidence type="ECO:0000256" key="2">
    <source>
        <dbReference type="ARBA" id="ARBA00023242"/>
    </source>
</evidence>
<comment type="subcellular location">
    <subcellularLocation>
        <location evidence="3">Nucleus</location>
    </subcellularLocation>
    <subcellularLocation>
        <location evidence="3">Cytoplasm</location>
    </subcellularLocation>
    <text evidence="3">Nucleus and/or cytoplasm.</text>
</comment>
<keyword evidence="7" id="KW-1185">Reference proteome</keyword>
<dbReference type="InterPro" id="IPR003107">
    <property type="entry name" value="HAT"/>
</dbReference>
<dbReference type="InterPro" id="IPR011990">
    <property type="entry name" value="TPR-like_helical_dom_sf"/>
</dbReference>
<dbReference type="GO" id="GO:0005634">
    <property type="term" value="C:nucleus"/>
    <property type="evidence" value="ECO:0007669"/>
    <property type="project" value="UniProtKB-SubCell"/>
</dbReference>
<evidence type="ECO:0000256" key="3">
    <source>
        <dbReference type="RuleBase" id="RU369035"/>
    </source>
</evidence>